<evidence type="ECO:0000313" key="5">
    <source>
        <dbReference type="Proteomes" id="UP000886520"/>
    </source>
</evidence>
<dbReference type="EMBL" id="JABFUD020000002">
    <property type="protein sequence ID" value="KAI5083243.1"/>
    <property type="molecule type" value="Genomic_DNA"/>
</dbReference>
<name>A0A9D4ZPN9_ADICA</name>
<proteinExistence type="inferred from homology"/>
<dbReference type="SUPFAM" id="SSF160527">
    <property type="entry name" value="V-type ATPase subunit E-like"/>
    <property type="match status" value="1"/>
</dbReference>
<accession>A0A9D4ZPN9</accession>
<dbReference type="Pfam" id="PF01991">
    <property type="entry name" value="vATP-synt_E"/>
    <property type="match status" value="1"/>
</dbReference>
<comment type="caution">
    <text evidence="4">The sequence shown here is derived from an EMBL/GenBank/DDBJ whole genome shotgun (WGS) entry which is preliminary data.</text>
</comment>
<dbReference type="PANTHER" id="PTHR45715">
    <property type="entry name" value="ATPASE H+-TRANSPORTING V1 SUBUNIT E1A-RELATED"/>
    <property type="match status" value="1"/>
</dbReference>
<organism evidence="4 5">
    <name type="scientific">Adiantum capillus-veneris</name>
    <name type="common">Maidenhair fern</name>
    <dbReference type="NCBI Taxonomy" id="13818"/>
    <lineage>
        <taxon>Eukaryota</taxon>
        <taxon>Viridiplantae</taxon>
        <taxon>Streptophyta</taxon>
        <taxon>Embryophyta</taxon>
        <taxon>Tracheophyta</taxon>
        <taxon>Polypodiopsida</taxon>
        <taxon>Polypodiidae</taxon>
        <taxon>Polypodiales</taxon>
        <taxon>Pteridineae</taxon>
        <taxon>Pteridaceae</taxon>
        <taxon>Vittarioideae</taxon>
        <taxon>Adiantum</taxon>
    </lineage>
</organism>
<dbReference type="InterPro" id="IPR002842">
    <property type="entry name" value="ATPase_V1_Esu"/>
</dbReference>
<reference evidence="4" key="1">
    <citation type="submission" date="2021-01" db="EMBL/GenBank/DDBJ databases">
        <title>Adiantum capillus-veneris genome.</title>
        <authorList>
            <person name="Fang Y."/>
            <person name="Liao Q."/>
        </authorList>
    </citation>
    <scope>NUCLEOTIDE SEQUENCE</scope>
    <source>
        <strain evidence="4">H3</strain>
        <tissue evidence="4">Leaf</tissue>
    </source>
</reference>
<dbReference type="GO" id="GO:0046961">
    <property type="term" value="F:proton-transporting ATPase activity, rotational mechanism"/>
    <property type="evidence" value="ECO:0007669"/>
    <property type="project" value="InterPro"/>
</dbReference>
<dbReference type="OrthoDB" id="10263003at2759"/>
<dbReference type="Proteomes" id="UP000886520">
    <property type="component" value="Chromosome 3"/>
</dbReference>
<protein>
    <submittedName>
        <fullName evidence="4">Uncharacterized protein</fullName>
    </submittedName>
</protein>
<keyword evidence="5" id="KW-1185">Reference proteome</keyword>
<keyword evidence="2" id="KW-0813">Transport</keyword>
<dbReference type="GO" id="GO:0033178">
    <property type="term" value="C:proton-transporting two-sector ATPase complex, catalytic domain"/>
    <property type="evidence" value="ECO:0007669"/>
    <property type="project" value="InterPro"/>
</dbReference>
<keyword evidence="3" id="KW-0406">Ion transport</keyword>
<evidence type="ECO:0000256" key="2">
    <source>
        <dbReference type="ARBA" id="ARBA00022448"/>
    </source>
</evidence>
<comment type="similarity">
    <text evidence="1">Belongs to the V-ATPase E subunit family.</text>
</comment>
<sequence>MEKANVDHVLIHVDNQKFLPPAHDPKRPGRSCFGGVVLALDGRIVCENTLDARLGVVFKQKLPEIRRPLFGGTWA</sequence>
<evidence type="ECO:0000256" key="1">
    <source>
        <dbReference type="ARBA" id="ARBA00005901"/>
    </source>
</evidence>
<gene>
    <name evidence="4" type="ORF">GOP47_0002986</name>
</gene>
<dbReference type="Gene3D" id="3.30.2320.30">
    <property type="entry name" value="ATP synthase, E subunit, C-terminal"/>
    <property type="match status" value="1"/>
</dbReference>
<dbReference type="AlphaFoldDB" id="A0A9D4ZPN9"/>
<evidence type="ECO:0000256" key="3">
    <source>
        <dbReference type="ARBA" id="ARBA00023065"/>
    </source>
</evidence>
<dbReference type="InterPro" id="IPR038495">
    <property type="entry name" value="ATPase_E_C"/>
</dbReference>
<evidence type="ECO:0000313" key="4">
    <source>
        <dbReference type="EMBL" id="KAI5083243.1"/>
    </source>
</evidence>